<protein>
    <submittedName>
        <fullName evidence="3">Uncharacterized protein</fullName>
    </submittedName>
</protein>
<organism evidence="3 4">
    <name type="scientific">Linum tenue</name>
    <dbReference type="NCBI Taxonomy" id="586396"/>
    <lineage>
        <taxon>Eukaryota</taxon>
        <taxon>Viridiplantae</taxon>
        <taxon>Streptophyta</taxon>
        <taxon>Embryophyta</taxon>
        <taxon>Tracheophyta</taxon>
        <taxon>Spermatophyta</taxon>
        <taxon>Magnoliopsida</taxon>
        <taxon>eudicotyledons</taxon>
        <taxon>Gunneridae</taxon>
        <taxon>Pentapetalae</taxon>
        <taxon>rosids</taxon>
        <taxon>fabids</taxon>
        <taxon>Malpighiales</taxon>
        <taxon>Linaceae</taxon>
        <taxon>Linum</taxon>
    </lineage>
</organism>
<feature type="coiled-coil region" evidence="1">
    <location>
        <begin position="1"/>
        <end position="108"/>
    </location>
</feature>
<accession>A0AAV0LF86</accession>
<evidence type="ECO:0000256" key="1">
    <source>
        <dbReference type="SAM" id="Coils"/>
    </source>
</evidence>
<keyword evidence="1" id="KW-0175">Coiled coil</keyword>
<dbReference type="Proteomes" id="UP001154282">
    <property type="component" value="Unassembled WGS sequence"/>
</dbReference>
<name>A0AAV0LF86_9ROSI</name>
<dbReference type="AlphaFoldDB" id="A0AAV0LF86"/>
<comment type="caution">
    <text evidence="3">The sequence shown here is derived from an EMBL/GenBank/DDBJ whole genome shotgun (WGS) entry which is preliminary data.</text>
</comment>
<proteinExistence type="predicted"/>
<feature type="region of interest" description="Disordered" evidence="2">
    <location>
        <begin position="373"/>
        <end position="433"/>
    </location>
</feature>
<dbReference type="SUPFAM" id="SSF57997">
    <property type="entry name" value="Tropomyosin"/>
    <property type="match status" value="1"/>
</dbReference>
<evidence type="ECO:0000313" key="3">
    <source>
        <dbReference type="EMBL" id="CAI0432285.1"/>
    </source>
</evidence>
<reference evidence="3" key="1">
    <citation type="submission" date="2022-08" db="EMBL/GenBank/DDBJ databases">
        <authorList>
            <person name="Gutierrez-Valencia J."/>
        </authorList>
    </citation>
    <scope>NUCLEOTIDE SEQUENCE</scope>
</reference>
<dbReference type="EMBL" id="CAMGYJ010000006">
    <property type="protein sequence ID" value="CAI0432285.1"/>
    <property type="molecule type" value="Genomic_DNA"/>
</dbReference>
<feature type="coiled-coil region" evidence="1">
    <location>
        <begin position="144"/>
        <end position="329"/>
    </location>
</feature>
<sequence>MEKVMEELKDGERKQRDLRKRLEEMHSQASSVLDFSLDWKDLELHYESIKEELVKQAAEIAFQEKEIVEARDRVVVDLRAVEGFFKQCKQKESELGSLQMELSRAQSELLFTKEQLGVVVKEIQVKEKKLGVVEQRVVECGKALEGKEKELGFAKMSLDQLRVEVEGTEQQYGKVKQLVEKETKELESRNKQVEEVERLLSDCSSQLQLKKTELEDVKESIRNWNAESKSKENQLAELEKRTTDCIVELKLRQNELDMRNEDLERARNLVKKQNYEFLSKKTSLDSMEELIKKFEEDFARKEFEYKEMIKEKEQRLASLEESIRKSSHSKEKVEDCVMKKNLEAKQAGLSFVQAAMEAKKRELQLKEKLDSRQKLLQEREQQLNSSIGHSQRNKAPPRNTRSAQEKEQQHNWPWQVGNFSRQEQGNKRPRNKD</sequence>
<gene>
    <name evidence="3" type="ORF">LITE_LOCUS23386</name>
</gene>
<evidence type="ECO:0000256" key="2">
    <source>
        <dbReference type="SAM" id="MobiDB-lite"/>
    </source>
</evidence>
<evidence type="ECO:0000313" key="4">
    <source>
        <dbReference type="Proteomes" id="UP001154282"/>
    </source>
</evidence>
<keyword evidence="4" id="KW-1185">Reference proteome</keyword>
<dbReference type="Gene3D" id="1.10.287.1490">
    <property type="match status" value="1"/>
</dbReference>